<dbReference type="CDD" id="cd00719">
    <property type="entry name" value="GIY-YIG_SF"/>
    <property type="match status" value="1"/>
</dbReference>
<sequence length="192" mass="21663">MEIAKRTVKKHVDLGQILVSGPLLLPQPCIYYLIDAEDKVVFVGQTLNLQSRLLEHRIAGLTFVRFRFFTCDVADLDRLEQEAMARCHPGLSKARPCEVPLSKSTSGLLSKQLICLKHNITPLAFDRLREAFGLQPAGSFGQARFYKPGDVDAWLRRFKELVVSGRHVLQAKPTYLAVGISSRTRQIQLFTK</sequence>
<evidence type="ECO:0000313" key="1">
    <source>
        <dbReference type="EMBL" id="MBC3794345.1"/>
    </source>
</evidence>
<protein>
    <recommendedName>
        <fullName evidence="3">GIY-YIG domain-containing protein</fullName>
    </recommendedName>
</protein>
<organism evidence="1 2">
    <name type="scientific">Spirosoma utsteinense</name>
    <dbReference type="NCBI Taxonomy" id="2585773"/>
    <lineage>
        <taxon>Bacteria</taxon>
        <taxon>Pseudomonadati</taxon>
        <taxon>Bacteroidota</taxon>
        <taxon>Cytophagia</taxon>
        <taxon>Cytophagales</taxon>
        <taxon>Cytophagaceae</taxon>
        <taxon>Spirosoma</taxon>
    </lineage>
</organism>
<dbReference type="SUPFAM" id="SSF82771">
    <property type="entry name" value="GIY-YIG endonuclease"/>
    <property type="match status" value="1"/>
</dbReference>
<dbReference type="EMBL" id="VFIA01000043">
    <property type="protein sequence ID" value="MBC3794345.1"/>
    <property type="molecule type" value="Genomic_DNA"/>
</dbReference>
<evidence type="ECO:0000313" key="2">
    <source>
        <dbReference type="Proteomes" id="UP000700732"/>
    </source>
</evidence>
<reference evidence="1 2" key="1">
    <citation type="submission" date="2019-06" db="EMBL/GenBank/DDBJ databases">
        <title>Spirosoma utsteinense sp. nov. isolated from Antarctic ice-free soils.</title>
        <authorList>
            <person name="Tahon G."/>
        </authorList>
    </citation>
    <scope>NUCLEOTIDE SEQUENCE [LARGE SCALE GENOMIC DNA]</scope>
    <source>
        <strain evidence="1 2">LMG 31447</strain>
    </source>
</reference>
<gene>
    <name evidence="1" type="ORF">FH603_4872</name>
</gene>
<evidence type="ECO:0008006" key="3">
    <source>
        <dbReference type="Google" id="ProtNLM"/>
    </source>
</evidence>
<dbReference type="RefSeq" id="WP_186740765.1">
    <property type="nucleotide sequence ID" value="NZ_VFIA01000043.1"/>
</dbReference>
<comment type="caution">
    <text evidence="1">The sequence shown here is derived from an EMBL/GenBank/DDBJ whole genome shotgun (WGS) entry which is preliminary data.</text>
</comment>
<keyword evidence="2" id="KW-1185">Reference proteome</keyword>
<accession>A0ABR6WCQ0</accession>
<proteinExistence type="predicted"/>
<name>A0ABR6WCQ0_9BACT</name>
<dbReference type="InterPro" id="IPR035901">
    <property type="entry name" value="GIY-YIG_endonuc_sf"/>
</dbReference>
<dbReference type="Proteomes" id="UP000700732">
    <property type="component" value="Unassembled WGS sequence"/>
</dbReference>